<dbReference type="FunFam" id="3.30.70.580:FF:000012">
    <property type="entry name" value="tRNA pseudouridine synthase"/>
    <property type="match status" value="1"/>
</dbReference>
<dbReference type="InterPro" id="IPR020095">
    <property type="entry name" value="PsdUridine_synth_TruA_C"/>
</dbReference>
<evidence type="ECO:0000259" key="6">
    <source>
        <dbReference type="Pfam" id="PF01416"/>
    </source>
</evidence>
<proteinExistence type="inferred from homology"/>
<dbReference type="InterPro" id="IPR020103">
    <property type="entry name" value="PsdUridine_synth_cat_dom_sf"/>
</dbReference>
<keyword evidence="5" id="KW-0175">Coiled coil</keyword>
<comment type="similarity">
    <text evidence="1 4">Belongs to the tRNA pseudouridine synthase TruA family.</text>
</comment>
<dbReference type="SUPFAM" id="SSF55120">
    <property type="entry name" value="Pseudouridine synthase"/>
    <property type="match status" value="1"/>
</dbReference>
<evidence type="ECO:0000256" key="3">
    <source>
        <dbReference type="ARBA" id="ARBA00023235"/>
    </source>
</evidence>
<evidence type="ECO:0000256" key="4">
    <source>
        <dbReference type="RuleBase" id="RU003792"/>
    </source>
</evidence>
<gene>
    <name evidence="7" type="ORF">MUK42_28072</name>
</gene>
<dbReference type="GO" id="GO:0003723">
    <property type="term" value="F:RNA binding"/>
    <property type="evidence" value="ECO:0007669"/>
    <property type="project" value="InterPro"/>
</dbReference>
<feature type="coiled-coil region" evidence="5">
    <location>
        <begin position="10"/>
        <end position="44"/>
    </location>
</feature>
<evidence type="ECO:0000256" key="1">
    <source>
        <dbReference type="ARBA" id="ARBA00009375"/>
    </source>
</evidence>
<dbReference type="AlphaFoldDB" id="A0A9E7EZA6"/>
<reference evidence="7" key="1">
    <citation type="submission" date="2022-05" db="EMBL/GenBank/DDBJ databases">
        <title>The Musa troglodytarum L. genome provides insights into the mechanism of non-climacteric behaviour and enrichment of carotenoids.</title>
        <authorList>
            <person name="Wang J."/>
        </authorList>
    </citation>
    <scope>NUCLEOTIDE SEQUENCE</scope>
    <source>
        <tissue evidence="7">Leaf</tissue>
    </source>
</reference>
<sequence>MASVDGRDLVSDLQAQVLALRNRVEELEKENERLCSQLSRCRCSKDFRPQVSFAALLFNYRSFYGQDGNIPSAGLFVENSSPTNCEPREKPGCQERSQQCARRYVALKIMYFGQRFYGFASEAQMDPTIESEIFKALERTKLLIGTKEDSRYSRCGRTDKGVSSTGQVISLYLRSNLKDTGGYTKNHTTTLEVRGEIDYVRVLNRVLPGDIRVIGWCPVPTDFHSSYNQQSPSVHFHQAMQQAAMKFIGEYDFRNFCKMDAANVNNYRRRITFFDICSLDRRSIDVDELWAMTIKGSAFLWHQVRCMVAVLFMVGHGFESPDVIDVLLDTKKTPRKPQYNMAPELPLILRFCEFEDLEFICSSEARRTLHEHLKNEVQRHMLQAAIFNEALSCLSTAGGHEFSLYSGLFFTCAFGKEESAGQSSEFSRKNKGHIPLLRRATEHCSSAHLIICAVDISFRVSTGRNQIKDFHMLNHMIILETTVIDYQLDAINK</sequence>
<dbReference type="Gene3D" id="3.30.70.660">
    <property type="entry name" value="Pseudouridine synthase I, catalytic domain, C-terminal subdomain"/>
    <property type="match status" value="1"/>
</dbReference>
<dbReference type="GO" id="GO:0005634">
    <property type="term" value="C:nucleus"/>
    <property type="evidence" value="ECO:0007669"/>
    <property type="project" value="TreeGrafter"/>
</dbReference>
<dbReference type="EC" id="5.4.99.12" evidence="4"/>
<keyword evidence="3 4" id="KW-0413">Isomerase</keyword>
<dbReference type="Pfam" id="PF01416">
    <property type="entry name" value="PseudoU_synth_1"/>
    <property type="match status" value="1"/>
</dbReference>
<dbReference type="Proteomes" id="UP001055439">
    <property type="component" value="Chromosome 2"/>
</dbReference>
<dbReference type="InterPro" id="IPR020094">
    <property type="entry name" value="TruA/RsuA/RluB/E/F_N"/>
</dbReference>
<accession>A0A9E7EZA6</accession>
<evidence type="ECO:0000256" key="5">
    <source>
        <dbReference type="SAM" id="Coils"/>
    </source>
</evidence>
<dbReference type="PANTHER" id="PTHR11142">
    <property type="entry name" value="PSEUDOURIDYLATE SYNTHASE"/>
    <property type="match status" value="1"/>
</dbReference>
<keyword evidence="2 4" id="KW-0819">tRNA processing</keyword>
<comment type="catalytic activity">
    <reaction evidence="4">
        <text>uridine(38/39/40) in tRNA = pseudouridine(38/39/40) in tRNA</text>
        <dbReference type="Rhea" id="RHEA:22376"/>
        <dbReference type="Rhea" id="RHEA-COMP:10085"/>
        <dbReference type="Rhea" id="RHEA-COMP:10087"/>
        <dbReference type="ChEBI" id="CHEBI:65314"/>
        <dbReference type="ChEBI" id="CHEBI:65315"/>
        <dbReference type="EC" id="5.4.99.12"/>
    </reaction>
</comment>
<organism evidence="7 8">
    <name type="scientific">Musa troglodytarum</name>
    <name type="common">fe'i banana</name>
    <dbReference type="NCBI Taxonomy" id="320322"/>
    <lineage>
        <taxon>Eukaryota</taxon>
        <taxon>Viridiplantae</taxon>
        <taxon>Streptophyta</taxon>
        <taxon>Embryophyta</taxon>
        <taxon>Tracheophyta</taxon>
        <taxon>Spermatophyta</taxon>
        <taxon>Magnoliopsida</taxon>
        <taxon>Liliopsida</taxon>
        <taxon>Zingiberales</taxon>
        <taxon>Musaceae</taxon>
        <taxon>Musa</taxon>
    </lineage>
</organism>
<dbReference type="OrthoDB" id="25767at2759"/>
<evidence type="ECO:0000313" key="7">
    <source>
        <dbReference type="EMBL" id="URD85826.1"/>
    </source>
</evidence>
<keyword evidence="8" id="KW-1185">Reference proteome</keyword>
<evidence type="ECO:0000313" key="8">
    <source>
        <dbReference type="Proteomes" id="UP001055439"/>
    </source>
</evidence>
<protein>
    <recommendedName>
        <fullName evidence="4">tRNA pseudouridine synthase</fullName>
        <ecNumber evidence="4">5.4.99.12</ecNumber>
    </recommendedName>
</protein>
<dbReference type="GO" id="GO:1990481">
    <property type="term" value="P:mRNA pseudouridine synthesis"/>
    <property type="evidence" value="ECO:0007669"/>
    <property type="project" value="TreeGrafter"/>
</dbReference>
<dbReference type="GO" id="GO:0160147">
    <property type="term" value="F:tRNA pseudouridine(38-40) synthase activity"/>
    <property type="evidence" value="ECO:0007669"/>
    <property type="project" value="UniProtKB-EC"/>
</dbReference>
<dbReference type="InterPro" id="IPR020097">
    <property type="entry name" value="PsdUridine_synth_TruA_a/b_dom"/>
</dbReference>
<dbReference type="Gene3D" id="3.30.70.580">
    <property type="entry name" value="Pseudouridine synthase I, catalytic domain, N-terminal subdomain"/>
    <property type="match status" value="1"/>
</dbReference>
<dbReference type="PANTHER" id="PTHR11142:SF5">
    <property type="entry name" value="TRNA PSEUDOURIDINE(38_39) SYNTHASE"/>
    <property type="match status" value="1"/>
</dbReference>
<dbReference type="EMBL" id="CP097504">
    <property type="protein sequence ID" value="URD85826.1"/>
    <property type="molecule type" value="Genomic_DNA"/>
</dbReference>
<dbReference type="NCBIfam" id="TIGR00071">
    <property type="entry name" value="hisT_truA"/>
    <property type="match status" value="1"/>
</dbReference>
<evidence type="ECO:0000256" key="2">
    <source>
        <dbReference type="ARBA" id="ARBA00022694"/>
    </source>
</evidence>
<dbReference type="GO" id="GO:0031119">
    <property type="term" value="P:tRNA pseudouridine synthesis"/>
    <property type="evidence" value="ECO:0007669"/>
    <property type="project" value="TreeGrafter"/>
</dbReference>
<feature type="domain" description="Pseudouridine synthase I TruA alpha/beta" evidence="6">
    <location>
        <begin position="243"/>
        <end position="354"/>
    </location>
</feature>
<dbReference type="InterPro" id="IPR001406">
    <property type="entry name" value="PsdUridine_synth_TruA"/>
</dbReference>
<dbReference type="GO" id="GO:0005737">
    <property type="term" value="C:cytoplasm"/>
    <property type="evidence" value="ECO:0007669"/>
    <property type="project" value="TreeGrafter"/>
</dbReference>
<name>A0A9E7EZA6_9LILI</name>